<evidence type="ECO:0000313" key="2">
    <source>
        <dbReference type="Proteomes" id="UP000008820"/>
    </source>
</evidence>
<dbReference type="AlphaFoldDB" id="A0A6E8PGU3"/>
<name>A0A6E8PGU3_AEDAE</name>
<protein>
    <submittedName>
        <fullName evidence="1">Uncharacterized protein</fullName>
    </submittedName>
</protein>
<dbReference type="EnsemblMetazoa" id="AAEL029066-RA">
    <property type="protein sequence ID" value="AAEL029066-PA"/>
    <property type="gene ID" value="AAEL029066"/>
</dbReference>
<dbReference type="InParanoid" id="A0A6E8PGU3"/>
<sequence>MCNFVTLLVLFVAALTNAYEIQDLQKRNIQAFWQPNTQYRPYGTSRKQHLLEAIHHIVEAGNLREEEVMQKVFKNFRSWRPVPKASIIPMAPIMPDIFPSLVQSPTAVKPTEEAVGKAKKMVDEKEEEEVFRDLIENPYKDEEMVEEPSAKPI</sequence>
<reference evidence="1 2" key="1">
    <citation type="submission" date="2017-06" db="EMBL/GenBank/DDBJ databases">
        <title>Aedes aegypti genome working group (AGWG) sequencing and assembly.</title>
        <authorList>
            <consortium name="Aedes aegypti Genome Working Group (AGWG)"/>
            <person name="Matthews B.J."/>
        </authorList>
    </citation>
    <scope>NUCLEOTIDE SEQUENCE [LARGE SCALE GENOMIC DNA]</scope>
    <source>
        <strain evidence="1 2">LVP_AGWG</strain>
    </source>
</reference>
<dbReference type="Proteomes" id="UP000008820">
    <property type="component" value="Chromosome 3"/>
</dbReference>
<organism evidence="1 2">
    <name type="scientific">Aedes aegypti</name>
    <name type="common">Yellowfever mosquito</name>
    <name type="synonym">Culex aegypti</name>
    <dbReference type="NCBI Taxonomy" id="7159"/>
    <lineage>
        <taxon>Eukaryota</taxon>
        <taxon>Metazoa</taxon>
        <taxon>Ecdysozoa</taxon>
        <taxon>Arthropoda</taxon>
        <taxon>Hexapoda</taxon>
        <taxon>Insecta</taxon>
        <taxon>Pterygota</taxon>
        <taxon>Neoptera</taxon>
        <taxon>Endopterygota</taxon>
        <taxon>Diptera</taxon>
        <taxon>Nematocera</taxon>
        <taxon>Culicoidea</taxon>
        <taxon>Culicidae</taxon>
        <taxon>Culicinae</taxon>
        <taxon>Aedini</taxon>
        <taxon>Aedes</taxon>
        <taxon>Stegomyia</taxon>
    </lineage>
</organism>
<reference evidence="1" key="2">
    <citation type="submission" date="2020-05" db="UniProtKB">
        <authorList>
            <consortium name="EnsemblMetazoa"/>
        </authorList>
    </citation>
    <scope>IDENTIFICATION</scope>
    <source>
        <strain evidence="1">LVP_AGWG</strain>
    </source>
</reference>
<proteinExistence type="predicted"/>
<keyword evidence="2" id="KW-1185">Reference proteome</keyword>
<accession>A0A6E8PGU3</accession>
<evidence type="ECO:0000313" key="1">
    <source>
        <dbReference type="EnsemblMetazoa" id="AAEL029066-PA"/>
    </source>
</evidence>